<dbReference type="Pfam" id="PF03400">
    <property type="entry name" value="DDE_Tnp_IS1"/>
    <property type="match status" value="1"/>
</dbReference>
<dbReference type="NCBIfam" id="NF033558">
    <property type="entry name" value="transpos_IS1"/>
    <property type="match status" value="1"/>
</dbReference>
<dbReference type="PANTHER" id="PTHR33293:SF1">
    <property type="entry name" value="INSERTION ELEMENT IS1 1 PROTEIN INSB-RELATED"/>
    <property type="match status" value="1"/>
</dbReference>
<dbReference type="EMBL" id="CP130144">
    <property type="protein sequence ID" value="WNZ47894.1"/>
    <property type="molecule type" value="Genomic_DNA"/>
</dbReference>
<dbReference type="AlphaFoldDB" id="A0AA96X135"/>
<reference evidence="6" key="2">
    <citation type="submission" date="2023-07" db="EMBL/GenBank/DDBJ databases">
        <authorList>
            <person name="Bai X.-H."/>
            <person name="Wang H.-H."/>
            <person name="Wang J."/>
            <person name="Ma M.-Y."/>
            <person name="Hu H.-H."/>
            <person name="Song Z.-L."/>
            <person name="Ma H.-G."/>
            <person name="Fan Y."/>
            <person name="Du C.-Y."/>
            <person name="Xu J.-C."/>
        </authorList>
    </citation>
    <scope>NUCLEOTIDE SEQUENCE</scope>
    <source>
        <strain evidence="6">CZ1</strain>
    </source>
</reference>
<name>A0AA96X135_LEPBY</name>
<dbReference type="GO" id="GO:0006313">
    <property type="term" value="P:DNA transposition"/>
    <property type="evidence" value="ECO:0007669"/>
    <property type="project" value="InterPro"/>
</dbReference>
<dbReference type="EMBL" id="CP130144">
    <property type="protein sequence ID" value="WNZ43810.1"/>
    <property type="molecule type" value="Genomic_DNA"/>
</dbReference>
<protein>
    <submittedName>
        <fullName evidence="6">IS1 family transposase</fullName>
    </submittedName>
</protein>
<proteinExistence type="inferred from homology"/>
<evidence type="ECO:0000313" key="5">
    <source>
        <dbReference type="EMBL" id="WNZ43810.1"/>
    </source>
</evidence>
<evidence type="ECO:0000313" key="6">
    <source>
        <dbReference type="EMBL" id="WNZ47894.1"/>
    </source>
</evidence>
<dbReference type="InterPro" id="IPR051354">
    <property type="entry name" value="Transposase_27_IS1"/>
</dbReference>
<evidence type="ECO:0000256" key="3">
    <source>
        <dbReference type="ARBA" id="ARBA00022578"/>
    </source>
</evidence>
<gene>
    <name evidence="6" type="ORF">Q2T42_08615</name>
    <name evidence="5" type="ORF">Q2T42_18385</name>
</gene>
<dbReference type="GO" id="GO:0004803">
    <property type="term" value="F:transposase activity"/>
    <property type="evidence" value="ECO:0007669"/>
    <property type="project" value="InterPro"/>
</dbReference>
<dbReference type="RefSeq" id="WP_316426009.1">
    <property type="nucleotide sequence ID" value="NZ_CP130144.1"/>
</dbReference>
<keyword evidence="4" id="KW-0233">DNA recombination</keyword>
<organism evidence="6">
    <name type="scientific">Leptolyngbya boryana CZ1</name>
    <dbReference type="NCBI Taxonomy" id="3060204"/>
    <lineage>
        <taxon>Bacteria</taxon>
        <taxon>Bacillati</taxon>
        <taxon>Cyanobacteriota</taxon>
        <taxon>Cyanophyceae</taxon>
        <taxon>Leptolyngbyales</taxon>
        <taxon>Leptolyngbyaceae</taxon>
        <taxon>Leptolyngbya group</taxon>
        <taxon>Leptolyngbya</taxon>
    </lineage>
</organism>
<dbReference type="PANTHER" id="PTHR33293">
    <property type="entry name" value="INSERTION ELEMENT IS1 1 PROTEIN INSB-RELATED"/>
    <property type="match status" value="1"/>
</dbReference>
<accession>A0AA96X135</accession>
<sequence length="230" mass="26967">MQCPECQSTHIRKNGKRRGKQNYICVSCSRQFIDSYSAPQGYSDEVKQQCLRMYVNGMGFRGIERVTGVHHTTVIYWVKQVGEHLPDAYAPEQTPQVGELDELETFVGSKKNKIWIWTAVDHFRAGILGWVLGNHSAATFEPLWNLVNLWNCYFYVSDGNRVYPLFIPDQDHIVSKTYMTRVEGENTRLRHYLARLHRKTLCYSKSEEMLRYSIRLLLHYLRFWDVPIPA</sequence>
<keyword evidence="3" id="KW-0815">Transposition</keyword>
<evidence type="ECO:0000256" key="1">
    <source>
        <dbReference type="ARBA" id="ARBA00004091"/>
    </source>
</evidence>
<comment type="similarity">
    <text evidence="2">Belongs to the transposase 27 family.</text>
</comment>
<comment type="function">
    <text evidence="1">Absolutely required for transposition of IS1.</text>
</comment>
<evidence type="ECO:0000256" key="2">
    <source>
        <dbReference type="ARBA" id="ARBA00008841"/>
    </source>
</evidence>
<reference evidence="6" key="1">
    <citation type="journal article" date="2023" name="Plants (Basel)">
        <title>Genomic Analysis of Leptolyngbya boryana CZ1 Reveals Efficient Carbon Fixation Modules.</title>
        <authorList>
            <person name="Bai X."/>
            <person name="Wang H."/>
            <person name="Cheng W."/>
            <person name="Wang J."/>
            <person name="Ma M."/>
            <person name="Hu H."/>
            <person name="Song Z."/>
            <person name="Ma H."/>
            <person name="Fan Y."/>
            <person name="Du C."/>
            <person name="Xu J."/>
        </authorList>
    </citation>
    <scope>NUCLEOTIDE SEQUENCE</scope>
    <source>
        <strain evidence="6">CZ1</strain>
    </source>
</reference>
<dbReference type="SUPFAM" id="SSF46689">
    <property type="entry name" value="Homeodomain-like"/>
    <property type="match status" value="1"/>
</dbReference>
<dbReference type="InterPro" id="IPR009057">
    <property type="entry name" value="Homeodomain-like_sf"/>
</dbReference>
<dbReference type="GO" id="GO:0003677">
    <property type="term" value="F:DNA binding"/>
    <property type="evidence" value="ECO:0007669"/>
    <property type="project" value="InterPro"/>
</dbReference>
<dbReference type="InterPro" id="IPR005063">
    <property type="entry name" value="Transposase_27"/>
</dbReference>
<evidence type="ECO:0000256" key="4">
    <source>
        <dbReference type="ARBA" id="ARBA00023172"/>
    </source>
</evidence>